<evidence type="ECO:0008006" key="4">
    <source>
        <dbReference type="Google" id="ProtNLM"/>
    </source>
</evidence>
<proteinExistence type="predicted"/>
<evidence type="ECO:0000313" key="3">
    <source>
        <dbReference type="Proteomes" id="UP000186895"/>
    </source>
</evidence>
<dbReference type="RefSeq" id="WP_010323769.1">
    <property type="nucleotide sequence ID" value="NZ_FTMN01000002.1"/>
</dbReference>
<accession>A0A1N6QHP1</accession>
<protein>
    <recommendedName>
        <fullName evidence="4">Late embryogenesis abundant protein</fullName>
    </recommendedName>
</protein>
<reference evidence="2 3" key="1">
    <citation type="submission" date="2017-01" db="EMBL/GenBank/DDBJ databases">
        <authorList>
            <person name="Mah S.A."/>
            <person name="Swanson W.J."/>
            <person name="Moy G.W."/>
            <person name="Vacquier V.D."/>
        </authorList>
    </citation>
    <scope>NUCLEOTIDE SEQUENCE [LARGE SCALE GENOMIC DNA]</scope>
    <source>
        <strain evidence="2 3">DSM 7027</strain>
    </source>
</reference>
<evidence type="ECO:0000256" key="1">
    <source>
        <dbReference type="SAM" id="MobiDB-lite"/>
    </source>
</evidence>
<organism evidence="2 3">
    <name type="scientific">Marinobacterium stanieri</name>
    <dbReference type="NCBI Taxonomy" id="49186"/>
    <lineage>
        <taxon>Bacteria</taxon>
        <taxon>Pseudomonadati</taxon>
        <taxon>Pseudomonadota</taxon>
        <taxon>Gammaproteobacteria</taxon>
        <taxon>Oceanospirillales</taxon>
        <taxon>Oceanospirillaceae</taxon>
        <taxon>Marinobacterium</taxon>
    </lineage>
</organism>
<keyword evidence="3" id="KW-1185">Reference proteome</keyword>
<feature type="compositionally biased region" description="Basic and acidic residues" evidence="1">
    <location>
        <begin position="75"/>
        <end position="103"/>
    </location>
</feature>
<feature type="region of interest" description="Disordered" evidence="1">
    <location>
        <begin position="25"/>
        <end position="131"/>
    </location>
</feature>
<dbReference type="PROSITE" id="PS51257">
    <property type="entry name" value="PROKAR_LIPOPROTEIN"/>
    <property type="match status" value="1"/>
</dbReference>
<dbReference type="STRING" id="49186.SAMN05421647_102500"/>
<dbReference type="AlphaFoldDB" id="A0A1N6QHP1"/>
<dbReference type="SUPFAM" id="SSF58113">
    <property type="entry name" value="Apolipoprotein A-I"/>
    <property type="match status" value="1"/>
</dbReference>
<evidence type="ECO:0000313" key="2">
    <source>
        <dbReference type="EMBL" id="SIQ15886.1"/>
    </source>
</evidence>
<gene>
    <name evidence="2" type="ORF">SAMN05421647_102500</name>
</gene>
<dbReference type="EMBL" id="FTMN01000002">
    <property type="protein sequence ID" value="SIQ15886.1"/>
    <property type="molecule type" value="Genomic_DNA"/>
</dbReference>
<name>A0A1N6QHP1_9GAMM</name>
<dbReference type="Gene3D" id="1.20.120.20">
    <property type="entry name" value="Apolipoprotein"/>
    <property type="match status" value="1"/>
</dbReference>
<feature type="compositionally biased region" description="Basic and acidic residues" evidence="1">
    <location>
        <begin position="117"/>
        <end position="131"/>
    </location>
</feature>
<dbReference type="Proteomes" id="UP000186895">
    <property type="component" value="Unassembled WGS sequence"/>
</dbReference>
<sequence length="131" mass="14043">MHMKTLIGSTLLVSALALTGCDDSATEAEQDRAEVLEKSESSMDKLKREADETLTAAGDVYKDAKDSAQSTADDLSEKAAETGDQIREATGETYDRVKEDAKAFGEAASETAEDLTDEARTQLDELKSSDS</sequence>
<feature type="compositionally biased region" description="Basic and acidic residues" evidence="1">
    <location>
        <begin position="29"/>
        <end position="51"/>
    </location>
</feature>